<dbReference type="PROSITE" id="PS00595">
    <property type="entry name" value="AA_TRANSFER_CLASS_5"/>
    <property type="match status" value="1"/>
</dbReference>
<evidence type="ECO:0000313" key="8">
    <source>
        <dbReference type="Proteomes" id="UP001207337"/>
    </source>
</evidence>
<dbReference type="InterPro" id="IPR020578">
    <property type="entry name" value="Aminotrans_V_PyrdxlP_BS"/>
</dbReference>
<dbReference type="InterPro" id="IPR015424">
    <property type="entry name" value="PyrdxlP-dep_Trfase"/>
</dbReference>
<dbReference type="Gene3D" id="3.40.640.10">
    <property type="entry name" value="Type I PLP-dependent aspartate aminotransferase-like (Major domain)"/>
    <property type="match status" value="1"/>
</dbReference>
<dbReference type="InterPro" id="IPR015422">
    <property type="entry name" value="PyrdxlP-dep_Trfase_small"/>
</dbReference>
<comment type="cofactor">
    <cofactor evidence="1 5">
        <name>pyridoxal 5'-phosphate</name>
        <dbReference type="ChEBI" id="CHEBI:597326"/>
    </cofactor>
</comment>
<evidence type="ECO:0000256" key="4">
    <source>
        <dbReference type="ARBA" id="ARBA00050776"/>
    </source>
</evidence>
<name>A0ABT3PZE5_9BACT</name>
<feature type="domain" description="Aminotransferase class V" evidence="6">
    <location>
        <begin position="85"/>
        <end position="403"/>
    </location>
</feature>
<comment type="similarity">
    <text evidence="2">Belongs to the class-V pyridoxal-phosphate-dependent aminotransferase family. Csd subfamily.</text>
</comment>
<dbReference type="Proteomes" id="UP001207337">
    <property type="component" value="Unassembled WGS sequence"/>
</dbReference>
<comment type="caution">
    <text evidence="7">The sequence shown here is derived from an EMBL/GenBank/DDBJ whole genome shotgun (WGS) entry which is preliminary data.</text>
</comment>
<evidence type="ECO:0000313" key="7">
    <source>
        <dbReference type="EMBL" id="MCW9713217.1"/>
    </source>
</evidence>
<sequence>MERKEFLKQTGLILGSLPTLGSASLTAASKSEISTTYDPMSWSEIRDQFELRRSHIHMSTFLLSSHPKPVAEAIERHRNALDEDPAHYWEEHFMTAEPQQQAAAGEYLNANPDHIALTDSTTMGLGLVYGMLKLRPGQEIVTTTHGHFSTDLSLKHRAERTKAKIRKISLYDNPAEASVDEIVSRAKSAITEQTRVIAVTWVHSSTGVKLPIKEIAQVLQEMNRSREMADRILLCVDGVHGFGIENMRVDDLECDFFIAGTHKWLFGPRGTGIIWGRDEAWEALDPIIPNFGPSAGVWIGALPVDTPLITPGNFFTPGGFHSFEHRWALAEAFRFHLDIGKERVQERIHTLNTMTKEALAGMPHVQLHTPMSTELSSGLVCFDVDGYSPEQVVEEFHRHKITASTTPYRDSHARLAPSLINNEEEVERTVEVIAKM</sequence>
<keyword evidence="3" id="KW-0663">Pyridoxal phosphate</keyword>
<dbReference type="Gene3D" id="3.90.1150.10">
    <property type="entry name" value="Aspartate Aminotransferase, domain 1"/>
    <property type="match status" value="1"/>
</dbReference>
<dbReference type="RefSeq" id="WP_265789742.1">
    <property type="nucleotide sequence ID" value="NZ_BAABRS010000002.1"/>
</dbReference>
<protein>
    <submittedName>
        <fullName evidence="7">Aminotransferase class V-fold PLP-dependent enzyme</fullName>
    </submittedName>
</protein>
<reference evidence="7 8" key="1">
    <citation type="submission" date="2021-11" db="EMBL/GenBank/DDBJ databases">
        <title>Aliifidinibius sp. nov., a new bacterium isolated from saline soil.</title>
        <authorList>
            <person name="Galisteo C."/>
            <person name="De La Haba R."/>
            <person name="Sanchez-Porro C."/>
            <person name="Ventosa A."/>
        </authorList>
    </citation>
    <scope>NUCLEOTIDE SEQUENCE [LARGE SCALE GENOMIC DNA]</scope>
    <source>
        <strain evidence="7 8">KACC 190600</strain>
    </source>
</reference>
<dbReference type="SUPFAM" id="SSF53383">
    <property type="entry name" value="PLP-dependent transferases"/>
    <property type="match status" value="1"/>
</dbReference>
<gene>
    <name evidence="7" type="ORF">LQ318_09895</name>
</gene>
<evidence type="ECO:0000256" key="5">
    <source>
        <dbReference type="RuleBase" id="RU004504"/>
    </source>
</evidence>
<evidence type="ECO:0000256" key="3">
    <source>
        <dbReference type="ARBA" id="ARBA00022898"/>
    </source>
</evidence>
<keyword evidence="7" id="KW-0032">Aminotransferase</keyword>
<dbReference type="InterPro" id="IPR000192">
    <property type="entry name" value="Aminotrans_V_dom"/>
</dbReference>
<comment type="catalytic activity">
    <reaction evidence="4">
        <text>(sulfur carrier)-H + L-cysteine = (sulfur carrier)-SH + L-alanine</text>
        <dbReference type="Rhea" id="RHEA:43892"/>
        <dbReference type="Rhea" id="RHEA-COMP:14737"/>
        <dbReference type="Rhea" id="RHEA-COMP:14739"/>
        <dbReference type="ChEBI" id="CHEBI:29917"/>
        <dbReference type="ChEBI" id="CHEBI:35235"/>
        <dbReference type="ChEBI" id="CHEBI:57972"/>
        <dbReference type="ChEBI" id="CHEBI:64428"/>
        <dbReference type="EC" id="2.8.1.7"/>
    </reaction>
</comment>
<keyword evidence="8" id="KW-1185">Reference proteome</keyword>
<keyword evidence="7" id="KW-0808">Transferase</keyword>
<dbReference type="InterPro" id="IPR015421">
    <property type="entry name" value="PyrdxlP-dep_Trfase_major"/>
</dbReference>
<dbReference type="Pfam" id="PF00266">
    <property type="entry name" value="Aminotran_5"/>
    <property type="match status" value="1"/>
</dbReference>
<organism evidence="7 8">
    <name type="scientific">Fodinibius salicampi</name>
    <dbReference type="NCBI Taxonomy" id="1920655"/>
    <lineage>
        <taxon>Bacteria</taxon>
        <taxon>Pseudomonadati</taxon>
        <taxon>Balneolota</taxon>
        <taxon>Balneolia</taxon>
        <taxon>Balneolales</taxon>
        <taxon>Balneolaceae</taxon>
        <taxon>Fodinibius</taxon>
    </lineage>
</organism>
<evidence type="ECO:0000256" key="1">
    <source>
        <dbReference type="ARBA" id="ARBA00001933"/>
    </source>
</evidence>
<dbReference type="GO" id="GO:0008483">
    <property type="term" value="F:transaminase activity"/>
    <property type="evidence" value="ECO:0007669"/>
    <property type="project" value="UniProtKB-KW"/>
</dbReference>
<dbReference type="PANTHER" id="PTHR43586:SF8">
    <property type="entry name" value="CYSTEINE DESULFURASE 1, CHLOROPLASTIC"/>
    <property type="match status" value="1"/>
</dbReference>
<evidence type="ECO:0000259" key="6">
    <source>
        <dbReference type="Pfam" id="PF00266"/>
    </source>
</evidence>
<dbReference type="PANTHER" id="PTHR43586">
    <property type="entry name" value="CYSTEINE DESULFURASE"/>
    <property type="match status" value="1"/>
</dbReference>
<dbReference type="EMBL" id="JAJNDC010000002">
    <property type="protein sequence ID" value="MCW9713217.1"/>
    <property type="molecule type" value="Genomic_DNA"/>
</dbReference>
<accession>A0ABT3PZE5</accession>
<proteinExistence type="inferred from homology"/>
<evidence type="ECO:0000256" key="2">
    <source>
        <dbReference type="ARBA" id="ARBA00010447"/>
    </source>
</evidence>